<dbReference type="InterPro" id="IPR003362">
    <property type="entry name" value="Bact_transf"/>
</dbReference>
<dbReference type="Proteomes" id="UP000573729">
    <property type="component" value="Unassembled WGS sequence"/>
</dbReference>
<dbReference type="Pfam" id="PF13727">
    <property type="entry name" value="CoA_binding_3"/>
    <property type="match status" value="1"/>
</dbReference>
<organism evidence="11 12">
    <name type="scientific">Microbacterium marinum</name>
    <dbReference type="NCBI Taxonomy" id="421115"/>
    <lineage>
        <taxon>Bacteria</taxon>
        <taxon>Bacillati</taxon>
        <taxon>Actinomycetota</taxon>
        <taxon>Actinomycetes</taxon>
        <taxon>Micrococcales</taxon>
        <taxon>Microbacteriaceae</taxon>
        <taxon>Microbacterium</taxon>
    </lineage>
</organism>
<feature type="region of interest" description="Disordered" evidence="8">
    <location>
        <begin position="1"/>
        <end position="38"/>
    </location>
</feature>
<evidence type="ECO:0000256" key="7">
    <source>
        <dbReference type="SAM" id="Coils"/>
    </source>
</evidence>
<evidence type="ECO:0000256" key="6">
    <source>
        <dbReference type="ARBA" id="ARBA00023136"/>
    </source>
</evidence>
<dbReference type="Pfam" id="PF02397">
    <property type="entry name" value="Bac_transf"/>
    <property type="match status" value="1"/>
</dbReference>
<feature type="transmembrane region" description="Helical" evidence="9">
    <location>
        <begin position="171"/>
        <end position="190"/>
    </location>
</feature>
<feature type="domain" description="Bacterial sugar transferase" evidence="10">
    <location>
        <begin position="340"/>
        <end position="525"/>
    </location>
</feature>
<evidence type="ECO:0000256" key="5">
    <source>
        <dbReference type="ARBA" id="ARBA00022989"/>
    </source>
</evidence>
<reference evidence="11 12" key="1">
    <citation type="submission" date="2020-08" db="EMBL/GenBank/DDBJ databases">
        <title>Sequencing the genomes of 1000 actinobacteria strains.</title>
        <authorList>
            <person name="Klenk H.-P."/>
        </authorList>
    </citation>
    <scope>NUCLEOTIDE SEQUENCE [LARGE SCALE GENOMIC DNA]</scope>
    <source>
        <strain evidence="11 12">DSM 24947</strain>
    </source>
</reference>
<evidence type="ECO:0000259" key="10">
    <source>
        <dbReference type="Pfam" id="PF02397"/>
    </source>
</evidence>
<comment type="similarity">
    <text evidence="2">Belongs to the bacterial sugar transferase family.</text>
</comment>
<keyword evidence="6 9" id="KW-0472">Membrane</keyword>
<feature type="transmembrane region" description="Helical" evidence="9">
    <location>
        <begin position="69"/>
        <end position="89"/>
    </location>
</feature>
<keyword evidence="3 11" id="KW-0808">Transferase</keyword>
<evidence type="ECO:0000313" key="11">
    <source>
        <dbReference type="EMBL" id="MBB4666140.1"/>
    </source>
</evidence>
<evidence type="ECO:0000256" key="9">
    <source>
        <dbReference type="SAM" id="Phobius"/>
    </source>
</evidence>
<evidence type="ECO:0000256" key="1">
    <source>
        <dbReference type="ARBA" id="ARBA00004141"/>
    </source>
</evidence>
<dbReference type="EMBL" id="JACHMD010000001">
    <property type="protein sequence ID" value="MBB4666140.1"/>
    <property type="molecule type" value="Genomic_DNA"/>
</dbReference>
<feature type="transmembrane region" description="Helical" evidence="9">
    <location>
        <begin position="148"/>
        <end position="165"/>
    </location>
</feature>
<dbReference type="GO" id="GO:0016780">
    <property type="term" value="F:phosphotransferase activity, for other substituted phosphate groups"/>
    <property type="evidence" value="ECO:0007669"/>
    <property type="project" value="TreeGrafter"/>
</dbReference>
<protein>
    <submittedName>
        <fullName evidence="11">Exopolysaccharide biosynthesis polyprenyl glycosylphosphotransferase</fullName>
    </submittedName>
</protein>
<dbReference type="NCBIfam" id="TIGR03025">
    <property type="entry name" value="EPS_sugtrans"/>
    <property type="match status" value="1"/>
</dbReference>
<comment type="caution">
    <text evidence="11">The sequence shown here is derived from an EMBL/GenBank/DDBJ whole genome shotgun (WGS) entry which is preliminary data.</text>
</comment>
<dbReference type="RefSeq" id="WP_184215490.1">
    <property type="nucleotide sequence ID" value="NZ_JACHMD010000001.1"/>
</dbReference>
<keyword evidence="7" id="KW-0175">Coiled coil</keyword>
<dbReference type="PANTHER" id="PTHR30576">
    <property type="entry name" value="COLANIC BIOSYNTHESIS UDP-GLUCOSE LIPID CARRIER TRANSFERASE"/>
    <property type="match status" value="1"/>
</dbReference>
<comment type="subcellular location">
    <subcellularLocation>
        <location evidence="1">Membrane</location>
        <topology evidence="1">Multi-pass membrane protein</topology>
    </subcellularLocation>
</comment>
<evidence type="ECO:0000313" key="12">
    <source>
        <dbReference type="Proteomes" id="UP000573729"/>
    </source>
</evidence>
<sequence length="532" mass="58812">MTSNLQKVDATKTSLRIPDSSSTHSAESSEKPSDSRLTAPARVIASASTGSIPTPRPQDRWRQRYARRIWFTDLLALIWVIYGTQIYWFGLGNAEIAMREDHRLSDLSYWFFSALLIVAWMWVLSLIDSRSDRVIGSGNTEYLRIVDASVRLFGIIAIFAFLLRVDVARGFLLISLPVGVLVLILERWLWRQWLISKRQSGQYSARVLLVGSESSVAHLARELQRTPSAGYRVVGACVPSGKIASTIEGTDIPIMGNVNAVDRAILATGADTVAVTSTDELPPDKVKQISWGLEAGKQHLVLAPSIIDIAGPRIHTRPVAGLPLIHVETPRFNRGQRVAKRTMDLTASILISPVLAFLAISVRLSSEGPVFFRQTRVGLGGKEFSMIKFRSMVVNAEELLAELEKQQRDAGNEVLFKMKNDPRVTPIGGIMRKFSLDELHQLFNVIGGSMSLVGPRPPLPKEVERYADHVHRRFLVKPGITGLWQVSGRSTLSWEASVRLDLSYVENWSVVGDVAILAKTAKAALAPGETAH</sequence>
<feature type="coiled-coil region" evidence="7">
    <location>
        <begin position="386"/>
        <end position="413"/>
    </location>
</feature>
<feature type="transmembrane region" description="Helical" evidence="9">
    <location>
        <begin position="109"/>
        <end position="127"/>
    </location>
</feature>
<evidence type="ECO:0000256" key="3">
    <source>
        <dbReference type="ARBA" id="ARBA00022679"/>
    </source>
</evidence>
<evidence type="ECO:0000256" key="2">
    <source>
        <dbReference type="ARBA" id="ARBA00006464"/>
    </source>
</evidence>
<name>A0A7W7FI99_9MICO</name>
<dbReference type="PANTHER" id="PTHR30576:SF10">
    <property type="entry name" value="SLL5057 PROTEIN"/>
    <property type="match status" value="1"/>
</dbReference>
<dbReference type="GO" id="GO:0016020">
    <property type="term" value="C:membrane"/>
    <property type="evidence" value="ECO:0007669"/>
    <property type="project" value="UniProtKB-SubCell"/>
</dbReference>
<feature type="compositionally biased region" description="Polar residues" evidence="8">
    <location>
        <begin position="1"/>
        <end position="14"/>
    </location>
</feature>
<evidence type="ECO:0000256" key="4">
    <source>
        <dbReference type="ARBA" id="ARBA00022692"/>
    </source>
</evidence>
<dbReference type="AlphaFoldDB" id="A0A7W7FI99"/>
<gene>
    <name evidence="11" type="ORF">BKA24_000849</name>
</gene>
<dbReference type="InterPro" id="IPR017475">
    <property type="entry name" value="EPS_sugar_tfrase"/>
</dbReference>
<proteinExistence type="inferred from homology"/>
<feature type="transmembrane region" description="Helical" evidence="9">
    <location>
        <begin position="345"/>
        <end position="364"/>
    </location>
</feature>
<evidence type="ECO:0000256" key="8">
    <source>
        <dbReference type="SAM" id="MobiDB-lite"/>
    </source>
</evidence>
<keyword evidence="12" id="KW-1185">Reference proteome</keyword>
<accession>A0A7W7FI99</accession>
<dbReference type="Gene3D" id="3.40.50.720">
    <property type="entry name" value="NAD(P)-binding Rossmann-like Domain"/>
    <property type="match status" value="1"/>
</dbReference>
<keyword evidence="5 9" id="KW-1133">Transmembrane helix</keyword>
<keyword evidence="4 9" id="KW-0812">Transmembrane</keyword>